<evidence type="ECO:0000313" key="3">
    <source>
        <dbReference type="Proteomes" id="UP000621670"/>
    </source>
</evidence>
<comment type="caution">
    <text evidence="2">The sequence shown here is derived from an EMBL/GenBank/DDBJ whole genome shotgun (WGS) entry which is preliminary data.</text>
</comment>
<keyword evidence="3" id="KW-1185">Reference proteome</keyword>
<organism evidence="2 3">
    <name type="scientific">Flavobacterium turcicum</name>
    <dbReference type="NCBI Taxonomy" id="2764718"/>
    <lineage>
        <taxon>Bacteria</taxon>
        <taxon>Pseudomonadati</taxon>
        <taxon>Bacteroidota</taxon>
        <taxon>Flavobacteriia</taxon>
        <taxon>Flavobacteriales</taxon>
        <taxon>Flavobacteriaceae</taxon>
        <taxon>Flavobacterium</taxon>
    </lineage>
</organism>
<gene>
    <name evidence="2" type="ORF">H8R26_13510</name>
</gene>
<dbReference type="RefSeq" id="WP_166138541.1">
    <property type="nucleotide sequence ID" value="NZ_JAAOBY010000009.1"/>
</dbReference>
<reference evidence="2 3" key="1">
    <citation type="submission" date="2020-08" db="EMBL/GenBank/DDBJ databases">
        <title>Description of novel Flavobacterium F-400 isolate.</title>
        <authorList>
            <person name="Saticioglu I."/>
            <person name="Duman M."/>
            <person name="Altun S."/>
        </authorList>
    </citation>
    <scope>NUCLEOTIDE SEQUENCE [LARGE SCALE GENOMIC DNA]</scope>
    <source>
        <strain evidence="2 3">F-400</strain>
    </source>
</reference>
<accession>A0ABR7JIW9</accession>
<name>A0ABR7JIW9_9FLAO</name>
<keyword evidence="1" id="KW-1133">Transmembrane helix</keyword>
<feature type="transmembrane region" description="Helical" evidence="1">
    <location>
        <begin position="164"/>
        <end position="189"/>
    </location>
</feature>
<keyword evidence="1" id="KW-0472">Membrane</keyword>
<proteinExistence type="predicted"/>
<evidence type="ECO:0000256" key="1">
    <source>
        <dbReference type="SAM" id="Phobius"/>
    </source>
</evidence>
<dbReference type="Proteomes" id="UP000621670">
    <property type="component" value="Unassembled WGS sequence"/>
</dbReference>
<protein>
    <submittedName>
        <fullName evidence="2">Uncharacterized protein</fullName>
    </submittedName>
</protein>
<keyword evidence="1" id="KW-0812">Transmembrane</keyword>
<sequence length="299" mass="33364">MQNTPSLKEITSQLQKVYPQLNWVSESVQINGTTFYNVSNLNLLRNGIIELEKMGLFKNLVESLVESVIFTTGNDSLRIQSIENNGISNNIKLLKTLIENFLDVLHQTVPEESLQSINIKMPPVNDFDDLSKVSREIHLAITQVVYLPEIGGQTKIESVENGSIWFNVLVGSAAVSVIASMVWSAAVIFKKIMEGKLLAEQIRGLKVKNESLEDILKAQKAETEMMLQAEAKFVYSEHFKNDTPENIEKIKNSISTFADLISKGAEIKPALMAPEEVSNLFPDATKLISLESRIKKLAN</sequence>
<dbReference type="EMBL" id="JACRUM010000009">
    <property type="protein sequence ID" value="MBC5864441.1"/>
    <property type="molecule type" value="Genomic_DNA"/>
</dbReference>
<evidence type="ECO:0000313" key="2">
    <source>
        <dbReference type="EMBL" id="MBC5864441.1"/>
    </source>
</evidence>